<dbReference type="STRING" id="1235802.C823_05634"/>
<dbReference type="Pfam" id="PF12802">
    <property type="entry name" value="MarR_2"/>
    <property type="match status" value="1"/>
</dbReference>
<evidence type="ECO:0000259" key="4">
    <source>
        <dbReference type="PROSITE" id="PS50995"/>
    </source>
</evidence>
<keyword evidence="3" id="KW-0804">Transcription</keyword>
<evidence type="ECO:0000256" key="1">
    <source>
        <dbReference type="ARBA" id="ARBA00023015"/>
    </source>
</evidence>
<dbReference type="InterPro" id="IPR036388">
    <property type="entry name" value="WH-like_DNA-bd_sf"/>
</dbReference>
<dbReference type="Proteomes" id="UP000012589">
    <property type="component" value="Unassembled WGS sequence"/>
</dbReference>
<dbReference type="PANTHER" id="PTHR42756">
    <property type="entry name" value="TRANSCRIPTIONAL REGULATOR, MARR"/>
    <property type="match status" value="1"/>
</dbReference>
<sequence>MGESITSIILIKSIKDIEEKELNHALKEQDITLSQAKTLSVLSKHPERQVTLKNLEKELDLAQSVTAGMIVRLEQKKYVESFGDSADKRIKIVRITPLGEQKYQASKKILAELENEVLADLTDDEKRQFKDLLIKVRNTLLTKA</sequence>
<dbReference type="SUPFAM" id="SSF46785">
    <property type="entry name" value="Winged helix' DNA-binding domain"/>
    <property type="match status" value="1"/>
</dbReference>
<feature type="domain" description="HTH marR-type" evidence="4">
    <location>
        <begin position="1"/>
        <end position="138"/>
    </location>
</feature>
<dbReference type="PANTHER" id="PTHR42756:SF1">
    <property type="entry name" value="TRANSCRIPTIONAL REPRESSOR OF EMRAB OPERON"/>
    <property type="match status" value="1"/>
</dbReference>
<evidence type="ECO:0000313" key="6">
    <source>
        <dbReference type="Proteomes" id="UP000012589"/>
    </source>
</evidence>
<dbReference type="OrthoDB" id="2297442at2"/>
<dbReference type="EMBL" id="AQFT01000173">
    <property type="protein sequence ID" value="EMZ19184.1"/>
    <property type="molecule type" value="Genomic_DNA"/>
</dbReference>
<dbReference type="SMART" id="SM00347">
    <property type="entry name" value="HTH_MARR"/>
    <property type="match status" value="1"/>
</dbReference>
<dbReference type="GO" id="GO:0003700">
    <property type="term" value="F:DNA-binding transcription factor activity"/>
    <property type="evidence" value="ECO:0007669"/>
    <property type="project" value="InterPro"/>
</dbReference>
<gene>
    <name evidence="5" type="ORF">C823_05634</name>
</gene>
<evidence type="ECO:0000256" key="3">
    <source>
        <dbReference type="ARBA" id="ARBA00023163"/>
    </source>
</evidence>
<protein>
    <recommendedName>
        <fullName evidence="4">HTH marR-type domain-containing protein</fullName>
    </recommendedName>
</protein>
<organism evidence="5 6">
    <name type="scientific">Eubacterium plexicaudatum ASF492</name>
    <dbReference type="NCBI Taxonomy" id="1235802"/>
    <lineage>
        <taxon>Bacteria</taxon>
        <taxon>Bacillati</taxon>
        <taxon>Bacillota</taxon>
        <taxon>Clostridia</taxon>
        <taxon>Eubacteriales</taxon>
        <taxon>Eubacteriaceae</taxon>
        <taxon>Eubacterium</taxon>
    </lineage>
</organism>
<dbReference type="PATRIC" id="fig|1235802.3.peg.5953"/>
<keyword evidence="2" id="KW-0238">DNA-binding</keyword>
<comment type="caution">
    <text evidence="5">The sequence shown here is derived from an EMBL/GenBank/DDBJ whole genome shotgun (WGS) entry which is preliminary data.</text>
</comment>
<evidence type="ECO:0000313" key="5">
    <source>
        <dbReference type="EMBL" id="EMZ19184.1"/>
    </source>
</evidence>
<evidence type="ECO:0000256" key="2">
    <source>
        <dbReference type="ARBA" id="ARBA00023125"/>
    </source>
</evidence>
<dbReference type="AlphaFoldDB" id="N2A478"/>
<accession>N2A478</accession>
<dbReference type="InterPro" id="IPR000835">
    <property type="entry name" value="HTH_MarR-typ"/>
</dbReference>
<dbReference type="HOGENOM" id="CLU_083287_18_7_9"/>
<keyword evidence="1" id="KW-0805">Transcription regulation</keyword>
<proteinExistence type="predicted"/>
<reference evidence="5 6" key="1">
    <citation type="journal article" date="2014" name="Genome Announc.">
        <title>Draft genome sequences of the altered schaedler flora, a defined bacterial community from gnotobiotic mice.</title>
        <authorList>
            <person name="Wannemuehler M.J."/>
            <person name="Overstreet A.M."/>
            <person name="Ward D.V."/>
            <person name="Phillips G.J."/>
        </authorList>
    </citation>
    <scope>NUCLEOTIDE SEQUENCE [LARGE SCALE GENOMIC DNA]</scope>
    <source>
        <strain evidence="5 6">ASF492</strain>
    </source>
</reference>
<keyword evidence="6" id="KW-1185">Reference proteome</keyword>
<dbReference type="PROSITE" id="PS50995">
    <property type="entry name" value="HTH_MARR_2"/>
    <property type="match status" value="1"/>
</dbReference>
<dbReference type="eggNOG" id="COG1846">
    <property type="taxonomic scope" value="Bacteria"/>
</dbReference>
<name>N2A478_9FIRM</name>
<dbReference type="GO" id="GO:0003677">
    <property type="term" value="F:DNA binding"/>
    <property type="evidence" value="ECO:0007669"/>
    <property type="project" value="UniProtKB-KW"/>
</dbReference>
<dbReference type="InterPro" id="IPR036390">
    <property type="entry name" value="WH_DNA-bd_sf"/>
</dbReference>
<dbReference type="Gene3D" id="1.10.10.10">
    <property type="entry name" value="Winged helix-like DNA-binding domain superfamily/Winged helix DNA-binding domain"/>
    <property type="match status" value="1"/>
</dbReference>